<accession>M3UI23</accession>
<proteinExistence type="predicted"/>
<dbReference type="Proteomes" id="UP000035009">
    <property type="component" value="Unassembled WGS sequence"/>
</dbReference>
<organism evidence="1 2">
    <name type="scientific">Gordonia malaquae NBRC 108250</name>
    <dbReference type="NCBI Taxonomy" id="1223542"/>
    <lineage>
        <taxon>Bacteria</taxon>
        <taxon>Bacillati</taxon>
        <taxon>Actinomycetota</taxon>
        <taxon>Actinomycetes</taxon>
        <taxon>Mycobacteriales</taxon>
        <taxon>Gordoniaceae</taxon>
        <taxon>Gordonia</taxon>
    </lineage>
</organism>
<dbReference type="AlphaFoldDB" id="M3UI23"/>
<evidence type="ECO:0000313" key="2">
    <source>
        <dbReference type="Proteomes" id="UP000035009"/>
    </source>
</evidence>
<keyword evidence="2" id="KW-1185">Reference proteome</keyword>
<sequence length="58" mass="5923">MCATTSLSLNCSILTPRKGSIMGNIPDISGINDLMKTLNALLNQAGSNENGGSQTPSA</sequence>
<dbReference type="STRING" id="410332.SAMN04488550_3883"/>
<name>M3UI23_GORML</name>
<comment type="caution">
    <text evidence="1">The sequence shown here is derived from an EMBL/GenBank/DDBJ whole genome shotgun (WGS) entry which is preliminary data.</text>
</comment>
<gene>
    <name evidence="1" type="ORF">GM1_007_00140</name>
</gene>
<protein>
    <submittedName>
        <fullName evidence="1">Uncharacterized protein</fullName>
    </submittedName>
</protein>
<evidence type="ECO:0000313" key="1">
    <source>
        <dbReference type="EMBL" id="GAC79055.1"/>
    </source>
</evidence>
<dbReference type="EMBL" id="BAOP01000007">
    <property type="protein sequence ID" value="GAC79055.1"/>
    <property type="molecule type" value="Genomic_DNA"/>
</dbReference>
<reference evidence="1 2" key="1">
    <citation type="submission" date="2013-02" db="EMBL/GenBank/DDBJ databases">
        <title>Whole genome shotgun sequence of Gordonia malaquae NBRC 108250.</title>
        <authorList>
            <person name="Yoshida I."/>
            <person name="Hosoyama A."/>
            <person name="Tsuchikane K."/>
            <person name="Ando Y."/>
            <person name="Baba S."/>
            <person name="Ohji S."/>
            <person name="Hamada M."/>
            <person name="Tamura T."/>
            <person name="Yamazoe A."/>
            <person name="Yamazaki S."/>
            <person name="Fujita N."/>
        </authorList>
    </citation>
    <scope>NUCLEOTIDE SEQUENCE [LARGE SCALE GENOMIC DNA]</scope>
    <source>
        <strain evidence="1 2">NBRC 108250</strain>
    </source>
</reference>